<dbReference type="KEGG" id="sfd:USDA257_c04680"/>
<dbReference type="STRING" id="1185652.USDA257_c04680"/>
<sequence length="50" mass="6118">MPQGSMMARLRHRMKTIRFDIQDFIKTGERRAGIWRPFLRTATLKRSRWL</sequence>
<evidence type="ECO:0000313" key="2">
    <source>
        <dbReference type="Proteomes" id="UP000006180"/>
    </source>
</evidence>
<dbReference type="AlphaFoldDB" id="I3WZK9"/>
<reference evidence="1 2" key="1">
    <citation type="journal article" date="2012" name="J. Bacteriol.">
        <title>Complete genome sequence of the broad-host-range strain Sinorhizobium fredii USDA257.</title>
        <authorList>
            <person name="Schuldes J."/>
            <person name="Rodriguez Orbegoso M."/>
            <person name="Schmeisser C."/>
            <person name="Krishnan H.B."/>
            <person name="Daniel R."/>
            <person name="Streit W.R."/>
        </authorList>
    </citation>
    <scope>NUCLEOTIDE SEQUENCE [LARGE SCALE GENOMIC DNA]</scope>
    <source>
        <strain evidence="1 2">USDA 257</strain>
    </source>
</reference>
<protein>
    <submittedName>
        <fullName evidence="1">Uncharacterized protein</fullName>
    </submittedName>
</protein>
<proteinExistence type="predicted"/>
<organism evidence="1 2">
    <name type="scientific">Sinorhizobium fredii (strain USDA 257)</name>
    <dbReference type="NCBI Taxonomy" id="1185652"/>
    <lineage>
        <taxon>Bacteria</taxon>
        <taxon>Pseudomonadati</taxon>
        <taxon>Pseudomonadota</taxon>
        <taxon>Alphaproteobacteria</taxon>
        <taxon>Hyphomicrobiales</taxon>
        <taxon>Rhizobiaceae</taxon>
        <taxon>Sinorhizobium/Ensifer group</taxon>
        <taxon>Sinorhizobium</taxon>
    </lineage>
</organism>
<name>I3WZK9_SINF2</name>
<evidence type="ECO:0000313" key="1">
    <source>
        <dbReference type="EMBL" id="AFL49065.1"/>
    </source>
</evidence>
<dbReference type="EMBL" id="CP003563">
    <property type="protein sequence ID" value="AFL49065.1"/>
    <property type="molecule type" value="Genomic_DNA"/>
</dbReference>
<dbReference type="Proteomes" id="UP000006180">
    <property type="component" value="Chromosome"/>
</dbReference>
<dbReference type="PATRIC" id="fig|1185652.3.peg.483"/>
<dbReference type="HOGENOM" id="CLU_3122669_0_0_5"/>
<accession>I3WZK9</accession>
<gene>
    <name evidence="1" type="ORF">USDA257_c04680</name>
</gene>